<dbReference type="EMBL" id="MU003768">
    <property type="protein sequence ID" value="KAF2725343.1"/>
    <property type="molecule type" value="Genomic_DNA"/>
</dbReference>
<feature type="region of interest" description="Disordered" evidence="1">
    <location>
        <begin position="92"/>
        <end position="120"/>
    </location>
</feature>
<organism evidence="3 4">
    <name type="scientific">Polychaeton citri CBS 116435</name>
    <dbReference type="NCBI Taxonomy" id="1314669"/>
    <lineage>
        <taxon>Eukaryota</taxon>
        <taxon>Fungi</taxon>
        <taxon>Dikarya</taxon>
        <taxon>Ascomycota</taxon>
        <taxon>Pezizomycotina</taxon>
        <taxon>Dothideomycetes</taxon>
        <taxon>Dothideomycetidae</taxon>
        <taxon>Capnodiales</taxon>
        <taxon>Capnodiaceae</taxon>
        <taxon>Polychaeton</taxon>
    </lineage>
</organism>
<feature type="region of interest" description="Disordered" evidence="1">
    <location>
        <begin position="66"/>
        <end position="85"/>
    </location>
</feature>
<accession>A0A9P4QDP6</accession>
<evidence type="ECO:0000259" key="2">
    <source>
        <dbReference type="Pfam" id="PF20233"/>
    </source>
</evidence>
<proteinExistence type="predicted"/>
<protein>
    <recommendedName>
        <fullName evidence="2">DUF6590 domain-containing protein</fullName>
    </recommendedName>
</protein>
<dbReference type="OrthoDB" id="3559580at2759"/>
<name>A0A9P4QDP6_9PEZI</name>
<reference evidence="3" key="1">
    <citation type="journal article" date="2020" name="Stud. Mycol.">
        <title>101 Dothideomycetes genomes: a test case for predicting lifestyles and emergence of pathogens.</title>
        <authorList>
            <person name="Haridas S."/>
            <person name="Albert R."/>
            <person name="Binder M."/>
            <person name="Bloem J."/>
            <person name="Labutti K."/>
            <person name="Salamov A."/>
            <person name="Andreopoulos B."/>
            <person name="Baker S."/>
            <person name="Barry K."/>
            <person name="Bills G."/>
            <person name="Bluhm B."/>
            <person name="Cannon C."/>
            <person name="Castanera R."/>
            <person name="Culley D."/>
            <person name="Daum C."/>
            <person name="Ezra D."/>
            <person name="Gonzalez J."/>
            <person name="Henrissat B."/>
            <person name="Kuo A."/>
            <person name="Liang C."/>
            <person name="Lipzen A."/>
            <person name="Lutzoni F."/>
            <person name="Magnuson J."/>
            <person name="Mondo S."/>
            <person name="Nolan M."/>
            <person name="Ohm R."/>
            <person name="Pangilinan J."/>
            <person name="Park H.-J."/>
            <person name="Ramirez L."/>
            <person name="Alfaro M."/>
            <person name="Sun H."/>
            <person name="Tritt A."/>
            <person name="Yoshinaga Y."/>
            <person name="Zwiers L.-H."/>
            <person name="Turgeon B."/>
            <person name="Goodwin S."/>
            <person name="Spatafora J."/>
            <person name="Crous P."/>
            <person name="Grigoriev I."/>
        </authorList>
    </citation>
    <scope>NUCLEOTIDE SEQUENCE</scope>
    <source>
        <strain evidence="3">CBS 116435</strain>
    </source>
</reference>
<sequence>MRSFPVRIDVDNRGEKLDQMSRICYSKPHTIDHRVEVKPFGMVNKDSWYPLMRQFDEVWLRSLGGSRGRYPPGGDSSSQRGSSRGQHILQTAIGERSQRPAAPEPTREAQLTSRRGSQNQAPPLQLTAAAINCAAVAALCRSGTVNEQQAAGIVRSHISAAMAEANRPLSIPESFEVAIRAIASRGGGNERARETLGAMLRQ</sequence>
<evidence type="ECO:0000313" key="4">
    <source>
        <dbReference type="Proteomes" id="UP000799441"/>
    </source>
</evidence>
<feature type="compositionally biased region" description="Polar residues" evidence="1">
    <location>
        <begin position="109"/>
        <end position="120"/>
    </location>
</feature>
<feature type="compositionally biased region" description="Low complexity" evidence="1">
    <location>
        <begin position="76"/>
        <end position="85"/>
    </location>
</feature>
<dbReference type="InterPro" id="IPR046497">
    <property type="entry name" value="DUF6590"/>
</dbReference>
<gene>
    <name evidence="3" type="ORF">K431DRAFT_281293</name>
</gene>
<dbReference type="Proteomes" id="UP000799441">
    <property type="component" value="Unassembled WGS sequence"/>
</dbReference>
<dbReference type="Pfam" id="PF20233">
    <property type="entry name" value="DUF6590"/>
    <property type="match status" value="1"/>
</dbReference>
<dbReference type="AlphaFoldDB" id="A0A9P4QDP6"/>
<comment type="caution">
    <text evidence="3">The sequence shown here is derived from an EMBL/GenBank/DDBJ whole genome shotgun (WGS) entry which is preliminary data.</text>
</comment>
<evidence type="ECO:0000256" key="1">
    <source>
        <dbReference type="SAM" id="MobiDB-lite"/>
    </source>
</evidence>
<feature type="domain" description="DUF6590" evidence="2">
    <location>
        <begin position="3"/>
        <end position="52"/>
    </location>
</feature>
<keyword evidence="4" id="KW-1185">Reference proteome</keyword>
<evidence type="ECO:0000313" key="3">
    <source>
        <dbReference type="EMBL" id="KAF2725343.1"/>
    </source>
</evidence>